<evidence type="ECO:0000259" key="12">
    <source>
        <dbReference type="PROSITE" id="PS51194"/>
    </source>
</evidence>
<evidence type="ECO:0000256" key="8">
    <source>
        <dbReference type="ARBA" id="ARBA00023002"/>
    </source>
</evidence>
<keyword evidence="6" id="KW-0067">ATP-binding</keyword>
<dbReference type="Pfam" id="PF13234">
    <property type="entry name" value="MTR4_beta-barrel"/>
    <property type="match status" value="1"/>
</dbReference>
<dbReference type="OMA" id="WERSQTH"/>
<organism evidence="13">
    <name type="scientific">Culicoides sonorensis</name>
    <name type="common">Biting midge</name>
    <dbReference type="NCBI Taxonomy" id="179676"/>
    <lineage>
        <taxon>Eukaryota</taxon>
        <taxon>Metazoa</taxon>
        <taxon>Ecdysozoa</taxon>
        <taxon>Arthropoda</taxon>
        <taxon>Hexapoda</taxon>
        <taxon>Insecta</taxon>
        <taxon>Pterygota</taxon>
        <taxon>Neoptera</taxon>
        <taxon>Endopterygota</taxon>
        <taxon>Diptera</taxon>
        <taxon>Nematocera</taxon>
        <taxon>Chironomoidea</taxon>
        <taxon>Ceratopogonidae</taxon>
        <taxon>Ceratopogoninae</taxon>
        <taxon>Culicoides</taxon>
        <taxon>Monoculicoides</taxon>
    </lineage>
</organism>
<evidence type="ECO:0000256" key="2">
    <source>
        <dbReference type="ARBA" id="ARBA00022490"/>
    </source>
</evidence>
<keyword evidence="2" id="KW-0963">Cytoplasm</keyword>
<dbReference type="InterPro" id="IPR002347">
    <property type="entry name" value="SDR_fam"/>
</dbReference>
<dbReference type="Pfam" id="PF08148">
    <property type="entry name" value="DSHCT"/>
    <property type="match status" value="1"/>
</dbReference>
<feature type="domain" description="Helicase ATP-binding" evidence="11">
    <location>
        <begin position="550"/>
        <end position="706"/>
    </location>
</feature>
<dbReference type="PRINTS" id="PR00080">
    <property type="entry name" value="SDRFAMILY"/>
</dbReference>
<dbReference type="InterPro" id="IPR027417">
    <property type="entry name" value="P-loop_NTPase"/>
</dbReference>
<dbReference type="PRINTS" id="PR00081">
    <property type="entry name" value="GDHRDH"/>
</dbReference>
<dbReference type="SMART" id="SM00490">
    <property type="entry name" value="HELICc"/>
    <property type="match status" value="1"/>
</dbReference>
<evidence type="ECO:0000256" key="4">
    <source>
        <dbReference type="ARBA" id="ARBA00022801"/>
    </source>
</evidence>
<dbReference type="VEuPathDB" id="VectorBase:CSON003724"/>
<dbReference type="InterPro" id="IPR036291">
    <property type="entry name" value="NAD(P)-bd_dom_sf"/>
</dbReference>
<dbReference type="GO" id="GO:0016787">
    <property type="term" value="F:hydrolase activity"/>
    <property type="evidence" value="ECO:0007669"/>
    <property type="project" value="UniProtKB-KW"/>
</dbReference>
<dbReference type="InterPro" id="IPR050699">
    <property type="entry name" value="RNA-DNA_Helicase"/>
</dbReference>
<dbReference type="FunFam" id="1.10.3380.30:FF:000001">
    <property type="entry name" value="Ski2 ATP-dependent RNA helicase"/>
    <property type="match status" value="1"/>
</dbReference>
<evidence type="ECO:0000256" key="5">
    <source>
        <dbReference type="ARBA" id="ARBA00022806"/>
    </source>
</evidence>
<feature type="region of interest" description="Disordered" evidence="10">
    <location>
        <begin position="367"/>
        <end position="391"/>
    </location>
</feature>
<dbReference type="CDD" id="cd18795">
    <property type="entry name" value="SF2_C_Ski2"/>
    <property type="match status" value="1"/>
</dbReference>
<dbReference type="PANTHER" id="PTHR12131">
    <property type="entry name" value="ATP-DEPENDENT RNA AND DNA HELICASE"/>
    <property type="match status" value="1"/>
</dbReference>
<feature type="region of interest" description="Disordered" evidence="10">
    <location>
        <begin position="753"/>
        <end position="773"/>
    </location>
</feature>
<evidence type="ECO:0000256" key="6">
    <source>
        <dbReference type="ARBA" id="ARBA00022840"/>
    </source>
</evidence>
<dbReference type="EMBL" id="UFQS01001708">
    <property type="protein sequence ID" value="SSX11915.1"/>
    <property type="molecule type" value="Genomic_DNA"/>
</dbReference>
<dbReference type="SMART" id="SM00487">
    <property type="entry name" value="DEXDc"/>
    <property type="match status" value="1"/>
</dbReference>
<dbReference type="FunFam" id="3.40.50.300:FF:000447">
    <property type="entry name" value="helicase SKI2W isoform X2"/>
    <property type="match status" value="1"/>
</dbReference>
<dbReference type="GO" id="GO:0005524">
    <property type="term" value="F:ATP binding"/>
    <property type="evidence" value="ECO:0007669"/>
    <property type="project" value="UniProtKB-KW"/>
</dbReference>
<evidence type="ECO:0000256" key="3">
    <source>
        <dbReference type="ARBA" id="ARBA00022741"/>
    </source>
</evidence>
<dbReference type="InterPro" id="IPR014001">
    <property type="entry name" value="Helicase_ATP-bd"/>
</dbReference>
<evidence type="ECO:0000256" key="1">
    <source>
        <dbReference type="ARBA" id="ARBA00004496"/>
    </source>
</evidence>
<dbReference type="Gene3D" id="3.40.50.300">
    <property type="entry name" value="P-loop containing nucleotide triphosphate hydrolases"/>
    <property type="match status" value="2"/>
</dbReference>
<protein>
    <submittedName>
        <fullName evidence="13">CSON003724 protein</fullName>
    </submittedName>
</protein>
<dbReference type="Pfam" id="PF00270">
    <property type="entry name" value="DEAD"/>
    <property type="match status" value="1"/>
</dbReference>
<dbReference type="Pfam" id="PF00271">
    <property type="entry name" value="Helicase_C"/>
    <property type="match status" value="1"/>
</dbReference>
<dbReference type="InterPro" id="IPR025696">
    <property type="entry name" value="Beta-barrel_MTR4"/>
</dbReference>
<dbReference type="InterPro" id="IPR040801">
    <property type="entry name" value="Ski2_N"/>
</dbReference>
<dbReference type="InterPro" id="IPR012961">
    <property type="entry name" value="Ski2/MTR4_C"/>
</dbReference>
<evidence type="ECO:0000313" key="14">
    <source>
        <dbReference type="EMBL" id="SSX31477.1"/>
    </source>
</evidence>
<dbReference type="SUPFAM" id="SSF51735">
    <property type="entry name" value="NAD(P)-binding Rossmann-fold domains"/>
    <property type="match status" value="1"/>
</dbReference>
<reference evidence="14" key="2">
    <citation type="submission" date="2018-07" db="EMBL/GenBank/DDBJ databases">
        <authorList>
            <person name="Quirk P.G."/>
            <person name="Krulwich T.A."/>
        </authorList>
    </citation>
    <scope>NUCLEOTIDE SEQUENCE</scope>
</reference>
<dbReference type="SUPFAM" id="SSF52540">
    <property type="entry name" value="P-loop containing nucleoside triphosphate hydrolases"/>
    <property type="match status" value="1"/>
</dbReference>
<dbReference type="GO" id="GO:0003724">
    <property type="term" value="F:RNA helicase activity"/>
    <property type="evidence" value="ECO:0007669"/>
    <property type="project" value="UniProtKB-EC"/>
</dbReference>
<dbReference type="InterPro" id="IPR048392">
    <property type="entry name" value="MTR4-like_stalk"/>
</dbReference>
<keyword evidence="4" id="KW-0378">Hydrolase</keyword>
<feature type="domain" description="Helicase C-terminal" evidence="12">
    <location>
        <begin position="787"/>
        <end position="986"/>
    </location>
</feature>
<dbReference type="SMART" id="SM01142">
    <property type="entry name" value="DSHCT"/>
    <property type="match status" value="1"/>
</dbReference>
<dbReference type="PROSITE" id="PS00061">
    <property type="entry name" value="ADH_SHORT"/>
    <property type="match status" value="1"/>
</dbReference>
<dbReference type="Pfam" id="PF17911">
    <property type="entry name" value="Ski2_N"/>
    <property type="match status" value="1"/>
</dbReference>
<dbReference type="PANTHER" id="PTHR12131:SF1">
    <property type="entry name" value="ATP-DEPENDENT RNA HELICASE SUPV3L1, MITOCHONDRIAL-RELATED"/>
    <property type="match status" value="1"/>
</dbReference>
<dbReference type="InterPro" id="IPR001650">
    <property type="entry name" value="Helicase_C-like"/>
</dbReference>
<evidence type="ECO:0000256" key="10">
    <source>
        <dbReference type="SAM" id="MobiDB-lite"/>
    </source>
</evidence>
<evidence type="ECO:0000313" key="13">
    <source>
        <dbReference type="EMBL" id="SSX11915.1"/>
    </source>
</evidence>
<dbReference type="PROSITE" id="PS51192">
    <property type="entry name" value="HELICASE_ATP_BIND_1"/>
    <property type="match status" value="1"/>
</dbReference>
<dbReference type="FunFam" id="3.40.50.300:FF:000354">
    <property type="entry name" value="ATP-dependent RNA helicase SKI2"/>
    <property type="match status" value="1"/>
</dbReference>
<dbReference type="NCBIfam" id="NF004825">
    <property type="entry name" value="PRK06181.1"/>
    <property type="match status" value="1"/>
</dbReference>
<dbReference type="CDD" id="cd05332">
    <property type="entry name" value="11beta-HSD1_like_SDR_c"/>
    <property type="match status" value="1"/>
</dbReference>
<comment type="catalytic activity">
    <reaction evidence="9">
        <text>ATP + H2O = ADP + phosphate + H(+)</text>
        <dbReference type="Rhea" id="RHEA:13065"/>
        <dbReference type="ChEBI" id="CHEBI:15377"/>
        <dbReference type="ChEBI" id="CHEBI:15378"/>
        <dbReference type="ChEBI" id="CHEBI:30616"/>
        <dbReference type="ChEBI" id="CHEBI:43474"/>
        <dbReference type="ChEBI" id="CHEBI:456216"/>
        <dbReference type="EC" id="3.6.4.13"/>
    </reaction>
</comment>
<dbReference type="PROSITE" id="PS51194">
    <property type="entry name" value="HELICASE_CTER"/>
    <property type="match status" value="1"/>
</dbReference>
<keyword evidence="8" id="KW-0560">Oxidoreductase</keyword>
<dbReference type="GO" id="GO:0003723">
    <property type="term" value="F:RNA binding"/>
    <property type="evidence" value="ECO:0007669"/>
    <property type="project" value="UniProtKB-KW"/>
</dbReference>
<keyword evidence="3" id="KW-0547">Nucleotide-binding</keyword>
<keyword evidence="5" id="KW-0347">Helicase</keyword>
<dbReference type="GO" id="GO:0070478">
    <property type="term" value="P:nuclear-transcribed mRNA catabolic process, 3'-5' exonucleolytic nonsense-mediated decay"/>
    <property type="evidence" value="ECO:0007669"/>
    <property type="project" value="TreeGrafter"/>
</dbReference>
<dbReference type="Gene3D" id="3.40.50.720">
    <property type="entry name" value="NAD(P)-binding Rossmann-like Domain"/>
    <property type="match status" value="1"/>
</dbReference>
<evidence type="ECO:0000256" key="7">
    <source>
        <dbReference type="ARBA" id="ARBA00022884"/>
    </source>
</evidence>
<gene>
    <name evidence="13" type="primary">CSON003724</name>
</gene>
<dbReference type="InterPro" id="IPR020904">
    <property type="entry name" value="Sc_DH/Rdtase_CS"/>
</dbReference>
<dbReference type="InterPro" id="IPR011545">
    <property type="entry name" value="DEAD/DEAH_box_helicase_dom"/>
</dbReference>
<sequence length="1490" mass="168905">MESIQEAKWTYYGALVKTVKYCFFPYLILQLLGYLKEKKYRDCLPGKVVLITGASSGLGEELAHTFYKAGCKLILCARRKEELERVRSDLLATCSQETVFPPIVFPLNVADLNGMPEKVHQILEIYGYIDILINNAGLSVRGSVLECVDDVYIKLMMVNFFGTIKLTQFLLPSMIQRKQGRVVCIGSVQGKFALPNRSAYSASKHALQAFCDSLRAEVSDDGIKVTLISPGYIQTNLSKNALTGSGSVYGKLDETTAKGASAKDVAEFVIKSILRDEKDVVYAGMAPRLAIWLRSLLPMEDPKERLRKYIVEPDLPDLHDPKPYFFPAQVNLDNLFHVPDCPPSTTIVPVRDSMGNIVDYEEVPLEGAGDTATNSMSLQRAPGPKTKETRGDHGNFPFWPGGFDQPEKDILELEIDNYDFEHNLLTCPPGFDEGMTFGSQSTSKDDQIIDLLSILDTEVISFGTETDSKTSDLNETKKEIAENREVDELLENSAQTEVLHISETPDEKLVKTEWAEMLDVTKPVKDFHIKVPDPAHIYPFELDIFQKQAIIKLEEHNHVLVAAHTSAGKTVVAEYAIALSRRHGTRAIYTSPIKALSNQKYHDFKKTFGDVGLITGDIQIDGDSSCLIMTTEILKSMLYCGSDVTRDLEYVVFDEVHYLNDPERGHVWEEVFILLPDHVCIVMLSATIPNTIEFANWVGRTKRRKVFVMQTLKRAVPLQHFLYTGCGGKSRNDIFMIVNEKSEFSLSEYNKAKASKQDRQKDMQKAHNQIKAQRHFNPQQEKTLWVGLVDYLRRNDKMPVIAFTLSRNRCDSNAEALSSTDLSTAHEKYKINATFQRCLQRLKPIDRQLPQVKQLQLCLERGVGIHHSGILPILKEVVEILFQNGLVKLLFATETFAMGVNMPARTVIFDSVKKFNGKETRPLEPAEYTQMAGRAGRRGLDKSGTVILICKQDVPPDIQLRSMILGKSKKLESQFRLTYAMILNLLRVEGLTVEDMMSHSFREFFKQSKIPEQKTMMEELESKMSALQKLGEHLTPLCEFYSAAKLYIKSWNEIIPKYITQQKIQNELKPGRILIISYKTHFNKLALLLTVPKLVKVDSQYKVFVLDNQKIDGEPSSDDSKENLWYKMLSLSSPFKKFTPDGAGGHQVLSIQAEHILDISKKTLANIEPEKILQNWDQRQIPRFKDTPPSASVLKALTDLKTLTDDYNKNPSILTLVTGMQDLEMFESMNELKKLKQNVEVHENSTDIPNFEQEFEKVYQRKSLEGELQELRYKISKESLSLYPDYVNKVKVLQDLNYVDSTHQVTMKGRVACQMSQNELLITELIFRNILTELEPPEIAALLSALVFQEKTENDPKLTKVLEKGMQDLLAIDTDVHTIEMQYNVGSTDDTQGKDKLNFGLMEVVYEWARNKPFAEIMELTDCKEGIIVRCIQQLNEILKDVKDAARIIGNSTLPNKMEEASNAIKRDIVFAASLYTTDEKIFVGDEENA</sequence>
<proteinExistence type="predicted"/>
<keyword evidence="7" id="KW-0694">RNA-binding</keyword>
<dbReference type="Gene3D" id="1.10.3380.30">
    <property type="match status" value="2"/>
</dbReference>
<evidence type="ECO:0000256" key="9">
    <source>
        <dbReference type="ARBA" id="ARBA00047984"/>
    </source>
</evidence>
<dbReference type="GO" id="GO:0055087">
    <property type="term" value="C:Ski complex"/>
    <property type="evidence" value="ECO:0007669"/>
    <property type="project" value="TreeGrafter"/>
</dbReference>
<accession>A0A336L5U7</accession>
<dbReference type="Pfam" id="PF21408">
    <property type="entry name" value="MTR4-like_stalk"/>
    <property type="match status" value="1"/>
</dbReference>
<reference evidence="13" key="1">
    <citation type="submission" date="2018-04" db="EMBL/GenBank/DDBJ databases">
        <authorList>
            <person name="Go L.Y."/>
            <person name="Mitchell J.A."/>
        </authorList>
    </citation>
    <scope>NUCLEOTIDE SEQUENCE</scope>
    <source>
        <tissue evidence="13">Whole organism</tissue>
    </source>
</reference>
<name>A0A336L5U7_CULSO</name>
<evidence type="ECO:0000259" key="11">
    <source>
        <dbReference type="PROSITE" id="PS51192"/>
    </source>
</evidence>
<dbReference type="GO" id="GO:0016491">
    <property type="term" value="F:oxidoreductase activity"/>
    <property type="evidence" value="ECO:0007669"/>
    <property type="project" value="UniProtKB-KW"/>
</dbReference>
<dbReference type="Pfam" id="PF00106">
    <property type="entry name" value="adh_short"/>
    <property type="match status" value="1"/>
</dbReference>
<dbReference type="EMBL" id="UFQT01001708">
    <property type="protein sequence ID" value="SSX31477.1"/>
    <property type="molecule type" value="Genomic_DNA"/>
</dbReference>
<comment type="subcellular location">
    <subcellularLocation>
        <location evidence="1">Cytoplasm</location>
    </subcellularLocation>
</comment>
<feature type="compositionally biased region" description="Basic and acidic residues" evidence="10">
    <location>
        <begin position="755"/>
        <end position="765"/>
    </location>
</feature>